<dbReference type="EMBL" id="JBEPLT010000020">
    <property type="protein sequence ID" value="MET3560738.1"/>
    <property type="molecule type" value="Genomic_DNA"/>
</dbReference>
<reference evidence="3 4" key="1">
    <citation type="submission" date="2024-06" db="EMBL/GenBank/DDBJ databases">
        <title>Genomic Encyclopedia of Type Strains, Phase IV (KMG-IV): sequencing the most valuable type-strain genomes for metagenomic binning, comparative biology and taxonomic classification.</title>
        <authorList>
            <person name="Goeker M."/>
        </authorList>
    </citation>
    <scope>NUCLEOTIDE SEQUENCE [LARGE SCALE GENOMIC DNA]</scope>
    <source>
        <strain evidence="3 4">DSM 23650</strain>
    </source>
</reference>
<dbReference type="PIRSF" id="PIRSF000193">
    <property type="entry name" value="Pyrrol-5-carb_rd"/>
    <property type="match status" value="1"/>
</dbReference>
<evidence type="ECO:0000256" key="1">
    <source>
        <dbReference type="ARBA" id="ARBA00005525"/>
    </source>
</evidence>
<sequence length="278" mass="30963">MKIGFLGTGTISASMVEGLIRSAFDISSIIISPRNAQISERLSQKYDKVMVAENNQQLLDHSDCVFLCLPNQIAEEVLRLLHFRPEQLVVSVLAMAKAEEVEEWINHKVYRAVPLPFVAEGKNLTPIYPDHPFLRSLFDALGGTLVLDAEDQFNLFMTAGSLMGVYFNFIETAHQWFITQGLKKQQSADFLAMMFGNLTDEMRRIAADNSSKTLDFAQLEKEFSTKGGTNEFLSSCFSHQGGKKALIMALDTTLQKINASPDDAASYQKNTTKSICCV</sequence>
<dbReference type="EC" id="1.5.1.2" evidence="3"/>
<protein>
    <submittedName>
        <fullName evidence="3">Pyrroline-5-carboxylate reductase</fullName>
        <ecNumber evidence="3">1.5.1.2</ecNumber>
    </submittedName>
</protein>
<keyword evidence="4" id="KW-1185">Reference proteome</keyword>
<dbReference type="SUPFAM" id="SSF51735">
    <property type="entry name" value="NAD(P)-binding Rossmann-fold domains"/>
    <property type="match status" value="1"/>
</dbReference>
<dbReference type="Pfam" id="PF03807">
    <property type="entry name" value="F420_oxidored"/>
    <property type="match status" value="1"/>
</dbReference>
<proteinExistence type="inferred from homology"/>
<dbReference type="Gene3D" id="3.40.50.720">
    <property type="entry name" value="NAD(P)-binding Rossmann-like Domain"/>
    <property type="match status" value="1"/>
</dbReference>
<dbReference type="Proteomes" id="UP001549112">
    <property type="component" value="Unassembled WGS sequence"/>
</dbReference>
<keyword evidence="3" id="KW-0560">Oxidoreductase</keyword>
<dbReference type="PANTHER" id="PTHR11645:SF13">
    <property type="entry name" value="PYRROLINE-5-CARBOXYLATE REDUCTASE CATALYTIC N-TERMINAL DOMAIN-CONTAINING PROTEIN"/>
    <property type="match status" value="1"/>
</dbReference>
<feature type="domain" description="Pyrroline-5-carboxylate reductase catalytic N-terminal" evidence="2">
    <location>
        <begin position="2"/>
        <end position="94"/>
    </location>
</feature>
<name>A0ABV2FQ93_9HYPH</name>
<accession>A0ABV2FQ93</accession>
<evidence type="ECO:0000313" key="3">
    <source>
        <dbReference type="EMBL" id="MET3560738.1"/>
    </source>
</evidence>
<organism evidence="3 4">
    <name type="scientific">Bartonella japonica</name>
    <dbReference type="NCBI Taxonomy" id="357761"/>
    <lineage>
        <taxon>Bacteria</taxon>
        <taxon>Pseudomonadati</taxon>
        <taxon>Pseudomonadota</taxon>
        <taxon>Alphaproteobacteria</taxon>
        <taxon>Hyphomicrobiales</taxon>
        <taxon>Bartonellaceae</taxon>
        <taxon>Bartonella</taxon>
    </lineage>
</organism>
<dbReference type="RefSeq" id="WP_354187351.1">
    <property type="nucleotide sequence ID" value="NZ_JBEPLT010000020.1"/>
</dbReference>
<dbReference type="InterPro" id="IPR028939">
    <property type="entry name" value="P5C_Rdtase_cat_N"/>
</dbReference>
<dbReference type="GO" id="GO:0004735">
    <property type="term" value="F:pyrroline-5-carboxylate reductase activity"/>
    <property type="evidence" value="ECO:0007669"/>
    <property type="project" value="UniProtKB-EC"/>
</dbReference>
<evidence type="ECO:0000313" key="4">
    <source>
        <dbReference type="Proteomes" id="UP001549112"/>
    </source>
</evidence>
<comment type="similarity">
    <text evidence="1">Belongs to the pyrroline-5-carboxylate reductase family.</text>
</comment>
<dbReference type="NCBIfam" id="NF005063">
    <property type="entry name" value="PRK06476.1"/>
    <property type="match status" value="1"/>
</dbReference>
<gene>
    <name evidence="3" type="ORF">ABID39_001447</name>
</gene>
<evidence type="ECO:0000259" key="2">
    <source>
        <dbReference type="Pfam" id="PF03807"/>
    </source>
</evidence>
<dbReference type="InterPro" id="IPR036291">
    <property type="entry name" value="NAD(P)-bd_dom_sf"/>
</dbReference>
<dbReference type="InterPro" id="IPR000304">
    <property type="entry name" value="Pyrroline-COOH_reductase"/>
</dbReference>
<comment type="caution">
    <text evidence="3">The sequence shown here is derived from an EMBL/GenBank/DDBJ whole genome shotgun (WGS) entry which is preliminary data.</text>
</comment>
<dbReference type="PANTHER" id="PTHR11645">
    <property type="entry name" value="PYRROLINE-5-CARBOXYLATE REDUCTASE"/>
    <property type="match status" value="1"/>
</dbReference>